<evidence type="ECO:0000313" key="3">
    <source>
        <dbReference type="Proteomes" id="UP000649799"/>
    </source>
</evidence>
<evidence type="ECO:0008006" key="4">
    <source>
        <dbReference type="Google" id="ProtNLM"/>
    </source>
</evidence>
<gene>
    <name evidence="2" type="ORF">G9Q97_12490</name>
</gene>
<dbReference type="PANTHER" id="PTHR36974:SF1">
    <property type="entry name" value="DOXX FAMILY MEMBRANE PROTEIN"/>
    <property type="match status" value="1"/>
</dbReference>
<protein>
    <recommendedName>
        <fullName evidence="4">DoxX family membrane protein</fullName>
    </recommendedName>
</protein>
<evidence type="ECO:0000256" key="1">
    <source>
        <dbReference type="SAM" id="Phobius"/>
    </source>
</evidence>
<feature type="transmembrane region" description="Helical" evidence="1">
    <location>
        <begin position="128"/>
        <end position="145"/>
    </location>
</feature>
<keyword evidence="3" id="KW-1185">Reference proteome</keyword>
<sequence>MKPLFILLIVFTITVFVIKFLTHHYNLPLAGRIAMCVMLIFTAIGHFAFTKGMEMMIPDFIPFKTEVVYLTGLMEIILGIGLLFPSTRVYSAWILIIFFMLILPANIKAAIENIDIQKASFDGPGLSYLWFRIPMQILLIIWVYISTIRI</sequence>
<feature type="transmembrane region" description="Helical" evidence="1">
    <location>
        <begin position="90"/>
        <end position="107"/>
    </location>
</feature>
<feature type="transmembrane region" description="Helical" evidence="1">
    <location>
        <begin position="29"/>
        <end position="49"/>
    </location>
</feature>
<name>A0ABX0H6Z2_9BACT</name>
<dbReference type="RefSeq" id="WP_166147343.1">
    <property type="nucleotide sequence ID" value="NZ_JAANYN010000005.1"/>
</dbReference>
<comment type="caution">
    <text evidence="2">The sequence shown here is derived from an EMBL/GenBank/DDBJ whole genome shotgun (WGS) entry which is preliminary data.</text>
</comment>
<reference evidence="2 3" key="1">
    <citation type="submission" date="2020-03" db="EMBL/GenBank/DDBJ databases">
        <title>Cyclobacterium plantarum sp. nov., a marine bacterium isolated from a coastal-marine wetland.</title>
        <authorList>
            <person name="Sanchez-Porro C."/>
            <person name="Ventosa A."/>
            <person name="Amoozegar M."/>
        </authorList>
    </citation>
    <scope>NUCLEOTIDE SEQUENCE [LARGE SCALE GENOMIC DNA]</scope>
    <source>
        <strain evidence="2 3">GBPx2</strain>
    </source>
</reference>
<organism evidence="2 3">
    <name type="scientific">Cyclobacterium plantarum</name>
    <dbReference type="NCBI Taxonomy" id="2716263"/>
    <lineage>
        <taxon>Bacteria</taxon>
        <taxon>Pseudomonadati</taxon>
        <taxon>Bacteroidota</taxon>
        <taxon>Cytophagia</taxon>
        <taxon>Cytophagales</taxon>
        <taxon>Cyclobacteriaceae</taxon>
        <taxon>Cyclobacterium</taxon>
    </lineage>
</organism>
<keyword evidence="1" id="KW-0472">Membrane</keyword>
<dbReference type="Proteomes" id="UP000649799">
    <property type="component" value="Unassembled WGS sequence"/>
</dbReference>
<keyword evidence="1" id="KW-1133">Transmembrane helix</keyword>
<keyword evidence="1" id="KW-0812">Transmembrane</keyword>
<dbReference type="PANTHER" id="PTHR36974">
    <property type="entry name" value="MEMBRANE PROTEIN-RELATED"/>
    <property type="match status" value="1"/>
</dbReference>
<accession>A0ABX0H6Z2</accession>
<feature type="transmembrane region" description="Helical" evidence="1">
    <location>
        <begin position="61"/>
        <end position="84"/>
    </location>
</feature>
<proteinExistence type="predicted"/>
<dbReference type="EMBL" id="JAANYN010000005">
    <property type="protein sequence ID" value="NHE57629.1"/>
    <property type="molecule type" value="Genomic_DNA"/>
</dbReference>
<evidence type="ECO:0000313" key="2">
    <source>
        <dbReference type="EMBL" id="NHE57629.1"/>
    </source>
</evidence>